<accession>A0A0E9U399</accession>
<evidence type="ECO:0000313" key="1">
    <source>
        <dbReference type="EMBL" id="JAH60379.1"/>
    </source>
</evidence>
<reference evidence="1" key="1">
    <citation type="submission" date="2014-11" db="EMBL/GenBank/DDBJ databases">
        <authorList>
            <person name="Amaro Gonzalez C."/>
        </authorList>
    </citation>
    <scope>NUCLEOTIDE SEQUENCE</scope>
</reference>
<name>A0A0E9U399_ANGAN</name>
<reference evidence="1" key="2">
    <citation type="journal article" date="2015" name="Fish Shellfish Immunol.">
        <title>Early steps in the European eel (Anguilla anguilla)-Vibrio vulnificus interaction in the gills: Role of the RtxA13 toxin.</title>
        <authorList>
            <person name="Callol A."/>
            <person name="Pajuelo D."/>
            <person name="Ebbesson L."/>
            <person name="Teles M."/>
            <person name="MacKenzie S."/>
            <person name="Amaro C."/>
        </authorList>
    </citation>
    <scope>NUCLEOTIDE SEQUENCE</scope>
</reference>
<dbReference type="AlphaFoldDB" id="A0A0E9U399"/>
<sequence>MGFYGLWYSNFSLYTLDLILHAKALILANALSDILQHF</sequence>
<dbReference type="EMBL" id="GBXM01048198">
    <property type="protein sequence ID" value="JAH60379.1"/>
    <property type="molecule type" value="Transcribed_RNA"/>
</dbReference>
<proteinExistence type="predicted"/>
<organism evidence="1">
    <name type="scientific">Anguilla anguilla</name>
    <name type="common">European freshwater eel</name>
    <name type="synonym">Muraena anguilla</name>
    <dbReference type="NCBI Taxonomy" id="7936"/>
    <lineage>
        <taxon>Eukaryota</taxon>
        <taxon>Metazoa</taxon>
        <taxon>Chordata</taxon>
        <taxon>Craniata</taxon>
        <taxon>Vertebrata</taxon>
        <taxon>Euteleostomi</taxon>
        <taxon>Actinopterygii</taxon>
        <taxon>Neopterygii</taxon>
        <taxon>Teleostei</taxon>
        <taxon>Anguilliformes</taxon>
        <taxon>Anguillidae</taxon>
        <taxon>Anguilla</taxon>
    </lineage>
</organism>
<protein>
    <submittedName>
        <fullName evidence="1">Uncharacterized protein</fullName>
    </submittedName>
</protein>